<dbReference type="PANTHER" id="PTHR34199:SF4">
    <property type="entry name" value="ARM REPEAT SUPERFAMILY PROTEIN"/>
    <property type="match status" value="1"/>
</dbReference>
<feature type="domain" description="Mon2 C-terminal" evidence="2">
    <location>
        <begin position="245"/>
        <end position="367"/>
    </location>
</feature>
<dbReference type="InterPro" id="IPR015403">
    <property type="entry name" value="Mon2/Sec7/BIG1-like_HDS"/>
</dbReference>
<proteinExistence type="predicted"/>
<dbReference type="InterPro" id="IPR016024">
    <property type="entry name" value="ARM-type_fold"/>
</dbReference>
<evidence type="ECO:0000313" key="3">
    <source>
        <dbReference type="EMBL" id="KAF6142246.1"/>
    </source>
</evidence>
<dbReference type="EMBL" id="JACGCM010002271">
    <property type="protein sequence ID" value="KAF6142246.1"/>
    <property type="molecule type" value="Genomic_DNA"/>
</dbReference>
<dbReference type="Pfam" id="PF16206">
    <property type="entry name" value="Mon2_C"/>
    <property type="match status" value="2"/>
</dbReference>
<evidence type="ECO:0000313" key="4">
    <source>
        <dbReference type="Proteomes" id="UP000541444"/>
    </source>
</evidence>
<dbReference type="Pfam" id="PF09324">
    <property type="entry name" value="Sec7-like_HDS"/>
    <property type="match status" value="1"/>
</dbReference>
<sequence length="1010" mass="111938">MAYSLLCIQEVSSAVPKLTKESSGQYSDFQILSSLNSQLFESSALMHISAVKSLLSALRMLSNHCMSGTSSGSGQTASQHIGSIGFSVERMISILINNLHRVEPLWDQVVEHLLELADNSSQHLRYMALEALDQSICAVLGSDQNQGFTLSKTHLSDQETRHTDTESRSFECAVITPLKVLYFSTENLDVRAGSLKILLHVLERYGEKLFYSWPNILELLRSVADTTEKDLISLGFQSIRVIMNDGLSTMPSYCLDICIQVTGAYSLQKTDLNISLTAIGLLWTTTDFIAKGLIKGHSKAKQTGVIADVQLIPELEDVKTVDNAIHTDDKFHDSDLTDRDKLLFSIFSLLQKLAADQRPECSSSASTAASSLTPGRPGFRYYESHEKVTVFISARNAEGLVCSDDQDVMGSKMNGCVTLVNSVCSSSTSSCASTNFPATPAVQDQTGLASAIMAASAVTTDPHTTQQWIQDTRAQRELQVDLFRWLRSHMLHSKVRNSAIRTLFQSLGSHGQKLSTSMWEDCLWNYVFPTLDRVSHMAATSSTVEWQGKELGMQGGKAVHMLIHHSRNTAQKQWDETLVLVLGGITRLLRSFFPFLRSLNNFLTGWESLLLFVRNSILNGNKEVALAAINCLQTTVLSHSPKGNLPMPYLKSVLDVYEYVLQRSPNCSAIAASKIKQEILHGLGELYVHAQKMFDDGMYMQLLEIMHLAVQQPKGSSDNAEADIEHVPPVQRTMLEILPLLHPTEHLVSMWSYLLRELLHYLPGSEIPLQNTVVETEKVGGTDCSLERGNMETHLSVDSLSCKQKFEVSHITPTDNRLMPEYSNGVASICQNKIEAQFSRSDLLTTKHTEAGPSSHLFVEKVIPVLVDAFQSAPLVEKYNIFPEIIQALGRCMTTRRDNPDGSLWRLAVEGFNHILDKNVSSIKMGNGTDQNISRVAITRFWKEVADVYEIFLVGSCGRALPSTSLSSATLKADENLEITVLDVLGDKVLWTQVDAPPDVIILLNLFCIL</sequence>
<dbReference type="PANTHER" id="PTHR34199">
    <property type="entry name" value="NUMOD3 MOTIF FAMILY PROTEIN, EXPRESSED"/>
    <property type="match status" value="1"/>
</dbReference>
<feature type="domain" description="Mon2/Sec7/BIG1-like HDS" evidence="1">
    <location>
        <begin position="167"/>
        <end position="239"/>
    </location>
</feature>
<reference evidence="3 4" key="1">
    <citation type="journal article" date="2020" name="IScience">
        <title>Genome Sequencing of the Endangered Kingdonia uniflora (Circaeasteraceae, Ranunculales) Reveals Potential Mechanisms of Evolutionary Specialization.</title>
        <authorList>
            <person name="Sun Y."/>
            <person name="Deng T."/>
            <person name="Zhang A."/>
            <person name="Moore M.J."/>
            <person name="Landis J.B."/>
            <person name="Lin N."/>
            <person name="Zhang H."/>
            <person name="Zhang X."/>
            <person name="Huang J."/>
            <person name="Zhang X."/>
            <person name="Sun H."/>
            <person name="Wang H."/>
        </authorList>
    </citation>
    <scope>NUCLEOTIDE SEQUENCE [LARGE SCALE GENOMIC DNA]</scope>
    <source>
        <strain evidence="3">TB1705</strain>
        <tissue evidence="3">Leaf</tissue>
    </source>
</reference>
<dbReference type="OrthoDB" id="294853at2759"/>
<dbReference type="SUPFAM" id="SSF48371">
    <property type="entry name" value="ARM repeat"/>
    <property type="match status" value="1"/>
</dbReference>
<feature type="domain" description="Mon2 C-terminal" evidence="2">
    <location>
        <begin position="493"/>
        <end position="677"/>
    </location>
</feature>
<dbReference type="Proteomes" id="UP000541444">
    <property type="component" value="Unassembled WGS sequence"/>
</dbReference>
<gene>
    <name evidence="3" type="ORF">GIB67_012095</name>
</gene>
<name>A0A7J7LHX3_9MAGN</name>
<accession>A0A7J7LHX3</accession>
<evidence type="ECO:0000259" key="1">
    <source>
        <dbReference type="Pfam" id="PF09324"/>
    </source>
</evidence>
<organism evidence="3 4">
    <name type="scientific">Kingdonia uniflora</name>
    <dbReference type="NCBI Taxonomy" id="39325"/>
    <lineage>
        <taxon>Eukaryota</taxon>
        <taxon>Viridiplantae</taxon>
        <taxon>Streptophyta</taxon>
        <taxon>Embryophyta</taxon>
        <taxon>Tracheophyta</taxon>
        <taxon>Spermatophyta</taxon>
        <taxon>Magnoliopsida</taxon>
        <taxon>Ranunculales</taxon>
        <taxon>Circaeasteraceae</taxon>
        <taxon>Kingdonia</taxon>
    </lineage>
</organism>
<evidence type="ECO:0008006" key="5">
    <source>
        <dbReference type="Google" id="ProtNLM"/>
    </source>
</evidence>
<comment type="caution">
    <text evidence="3">The sequence shown here is derived from an EMBL/GenBank/DDBJ whole genome shotgun (WGS) entry which is preliminary data.</text>
</comment>
<protein>
    <recommendedName>
        <fullName evidence="5">Protein MON2 homolog</fullName>
    </recommendedName>
</protein>
<dbReference type="InterPro" id="IPR032817">
    <property type="entry name" value="Mon2_C"/>
</dbReference>
<dbReference type="AlphaFoldDB" id="A0A7J7LHX3"/>
<keyword evidence="4" id="KW-1185">Reference proteome</keyword>
<evidence type="ECO:0000259" key="2">
    <source>
        <dbReference type="Pfam" id="PF16206"/>
    </source>
</evidence>